<proteinExistence type="predicted"/>
<keyword evidence="2" id="KW-1185">Reference proteome</keyword>
<evidence type="ECO:0000313" key="1">
    <source>
        <dbReference type="EMBL" id="SEI87773.1"/>
    </source>
</evidence>
<dbReference type="EMBL" id="FNYA01000004">
    <property type="protein sequence ID" value="SEI87773.1"/>
    <property type="molecule type" value="Genomic_DNA"/>
</dbReference>
<dbReference type="STRING" id="402734.SAMN05660918_1788"/>
<dbReference type="Proteomes" id="UP000199702">
    <property type="component" value="Unassembled WGS sequence"/>
</dbReference>
<reference evidence="2" key="1">
    <citation type="submission" date="2016-10" db="EMBL/GenBank/DDBJ databases">
        <authorList>
            <person name="Varghese N."/>
            <person name="Submissions S."/>
        </authorList>
    </citation>
    <scope>NUCLEOTIDE SEQUENCE [LARGE SCALE GENOMIC DNA]</scope>
    <source>
        <strain evidence="2">DSM 17934</strain>
    </source>
</reference>
<accession>A0A1H6U633</accession>
<protein>
    <submittedName>
        <fullName evidence="1">Uncharacterized protein</fullName>
    </submittedName>
</protein>
<dbReference type="AlphaFoldDB" id="A0A1H6U633"/>
<gene>
    <name evidence="1" type="ORF">SAMN05660918_1788</name>
</gene>
<sequence>MCSFGASRFEIGQAEQSLYRPDRFQKPVRSNHKKTPNVNWEFFYLQRNTFNFVCAFHILL</sequence>
<name>A0A1H6U633_9FLAO</name>
<evidence type="ECO:0000313" key="2">
    <source>
        <dbReference type="Proteomes" id="UP000199702"/>
    </source>
</evidence>
<organism evidence="1 2">
    <name type="scientific">Flavobacterium terrigena</name>
    <dbReference type="NCBI Taxonomy" id="402734"/>
    <lineage>
        <taxon>Bacteria</taxon>
        <taxon>Pseudomonadati</taxon>
        <taxon>Bacteroidota</taxon>
        <taxon>Flavobacteriia</taxon>
        <taxon>Flavobacteriales</taxon>
        <taxon>Flavobacteriaceae</taxon>
        <taxon>Flavobacterium</taxon>
    </lineage>
</organism>